<accession>A0A550CBY5</accession>
<dbReference type="STRING" id="97359.A0A550CBY5"/>
<feature type="region of interest" description="Disordered" evidence="1">
    <location>
        <begin position="1"/>
        <end position="99"/>
    </location>
</feature>
<dbReference type="Proteomes" id="UP000320762">
    <property type="component" value="Unassembled WGS sequence"/>
</dbReference>
<feature type="compositionally biased region" description="Basic and acidic residues" evidence="1">
    <location>
        <begin position="208"/>
        <end position="217"/>
    </location>
</feature>
<proteinExistence type="predicted"/>
<evidence type="ECO:0000256" key="1">
    <source>
        <dbReference type="SAM" id="MobiDB-lite"/>
    </source>
</evidence>
<dbReference type="OrthoDB" id="1714508at2759"/>
<protein>
    <submittedName>
        <fullName evidence="2">HCNGP-like protein-domain-containing protein</fullName>
    </submittedName>
</protein>
<feature type="compositionally biased region" description="Low complexity" evidence="1">
    <location>
        <begin position="220"/>
        <end position="232"/>
    </location>
</feature>
<evidence type="ECO:0000313" key="2">
    <source>
        <dbReference type="EMBL" id="TRM62305.1"/>
    </source>
</evidence>
<keyword evidence="3" id="KW-1185">Reference proteome</keyword>
<evidence type="ECO:0000313" key="3">
    <source>
        <dbReference type="Proteomes" id="UP000320762"/>
    </source>
</evidence>
<gene>
    <name evidence="2" type="ORF">BD626DRAFT_498793</name>
</gene>
<dbReference type="GO" id="GO:0006355">
    <property type="term" value="P:regulation of DNA-templated transcription"/>
    <property type="evidence" value="ECO:0007669"/>
    <property type="project" value="InterPro"/>
</dbReference>
<dbReference type="PANTHER" id="PTHR13464:SF0">
    <property type="entry name" value="SAP30-BINDING PROTEIN"/>
    <property type="match status" value="1"/>
</dbReference>
<dbReference type="PANTHER" id="PTHR13464">
    <property type="entry name" value="TRANSCRIPTIONAL REGULATOR PROTEIN HCNGP"/>
    <property type="match status" value="1"/>
</dbReference>
<comment type="caution">
    <text evidence="2">The sequence shown here is derived from an EMBL/GenBank/DDBJ whole genome shotgun (WGS) entry which is preliminary data.</text>
</comment>
<dbReference type="AlphaFoldDB" id="A0A550CBY5"/>
<dbReference type="EMBL" id="VDMD01000013">
    <property type="protein sequence ID" value="TRM62305.1"/>
    <property type="molecule type" value="Genomic_DNA"/>
</dbReference>
<dbReference type="Pfam" id="PF07818">
    <property type="entry name" value="HCNGP"/>
    <property type="match status" value="1"/>
</dbReference>
<dbReference type="GO" id="GO:0005634">
    <property type="term" value="C:nucleus"/>
    <property type="evidence" value="ECO:0007669"/>
    <property type="project" value="TreeGrafter"/>
</dbReference>
<dbReference type="InterPro" id="IPR012479">
    <property type="entry name" value="SAP30BP"/>
</dbReference>
<reference evidence="2 3" key="1">
    <citation type="journal article" date="2019" name="New Phytol.">
        <title>Comparative genomics reveals unique wood-decay strategies and fruiting body development in the Schizophyllaceae.</title>
        <authorList>
            <person name="Almasi E."/>
            <person name="Sahu N."/>
            <person name="Krizsan K."/>
            <person name="Balint B."/>
            <person name="Kovacs G.M."/>
            <person name="Kiss B."/>
            <person name="Cseklye J."/>
            <person name="Drula E."/>
            <person name="Henrissat B."/>
            <person name="Nagy I."/>
            <person name="Chovatia M."/>
            <person name="Adam C."/>
            <person name="LaButti K."/>
            <person name="Lipzen A."/>
            <person name="Riley R."/>
            <person name="Grigoriev I.V."/>
            <person name="Nagy L.G."/>
        </authorList>
    </citation>
    <scope>NUCLEOTIDE SEQUENCE [LARGE SCALE GENOMIC DNA]</scope>
    <source>
        <strain evidence="2 3">NL-1724</strain>
    </source>
</reference>
<feature type="region of interest" description="Disordered" evidence="1">
    <location>
        <begin position="208"/>
        <end position="265"/>
    </location>
</feature>
<name>A0A550CBY5_9AGAR</name>
<sequence length="265" mass="29742">MLGLSAYDDDSQSDSEHPSTSKLNDQSRKPGAHPPAEARRKTTQVIIRKPAKAKNHQRTQPADEIVAEASPQQGSVPPETAAGPSQPSATPELSDELSRIRELLQPPPIPGVADWGIPPASTEPCDPALETKLAQFHTLKRDPINPRHFNDSLMSNRSFRNPHLYTKLVEFVDVDERVTNFPRGLWDPYDVQPEWYADYIAEVQKARAEKADKEPAGKRSQISFTSAKSSSSKTEKKDTGPYNPYLHAYKSQDRHRQDRGKKTKW</sequence>
<organism evidence="2 3">
    <name type="scientific">Schizophyllum amplum</name>
    <dbReference type="NCBI Taxonomy" id="97359"/>
    <lineage>
        <taxon>Eukaryota</taxon>
        <taxon>Fungi</taxon>
        <taxon>Dikarya</taxon>
        <taxon>Basidiomycota</taxon>
        <taxon>Agaricomycotina</taxon>
        <taxon>Agaricomycetes</taxon>
        <taxon>Agaricomycetidae</taxon>
        <taxon>Agaricales</taxon>
        <taxon>Schizophyllaceae</taxon>
        <taxon>Schizophyllum</taxon>
    </lineage>
</organism>